<gene>
    <name evidence="5" type="ORF">GCM10023231_15180</name>
</gene>
<comment type="caution">
    <text evidence="5">The sequence shown here is derived from an EMBL/GenBank/DDBJ whole genome shotgun (WGS) entry which is preliminary data.</text>
</comment>
<dbReference type="PRINTS" id="PR00032">
    <property type="entry name" value="HTHARAC"/>
</dbReference>
<sequence>MKIELSDDGLIENHFVRNLTENFLLEDGLQIAEDQRDFKTGDFVHHERLIHIDGVYITFYKKDYKQTRLIHVSTDEPYMQLHFELYGGATYYDPHHPDELALYTDAGEFTFFYVPRLSGSLSSPICKDAFSVHIEISRYWLEKNVGKQLSVLGEFGDAIKNNQSAMLGHRSYPITTEISRAVYQLYQTPTQGDIKKIYVECKLLELLSLTLHQVNTKKDVLNRCISVVDTESLHKIKRMLANDLSCSYTIDELSSIAFMNRTKLQSCFQLLFGKTIHEYVTDLRLQTAYDLLIDVANNNLTIEDIANRMGYRYYNHFSTAFKKRYGKSPNQLRGK</sequence>
<dbReference type="InterPro" id="IPR018060">
    <property type="entry name" value="HTH_AraC"/>
</dbReference>
<reference evidence="6" key="1">
    <citation type="journal article" date="2019" name="Int. J. Syst. Evol. Microbiol.">
        <title>The Global Catalogue of Microorganisms (GCM) 10K type strain sequencing project: providing services to taxonomists for standard genome sequencing and annotation.</title>
        <authorList>
            <consortium name="The Broad Institute Genomics Platform"/>
            <consortium name="The Broad Institute Genome Sequencing Center for Infectious Disease"/>
            <person name="Wu L."/>
            <person name="Ma J."/>
        </authorList>
    </citation>
    <scope>NUCLEOTIDE SEQUENCE [LARGE SCALE GENOMIC DNA]</scope>
    <source>
        <strain evidence="6">JCM 18200</strain>
    </source>
</reference>
<keyword evidence="1" id="KW-0805">Transcription regulation</keyword>
<name>A0ABP9B1M4_9SPHI</name>
<dbReference type="InterPro" id="IPR009057">
    <property type="entry name" value="Homeodomain-like_sf"/>
</dbReference>
<evidence type="ECO:0000256" key="1">
    <source>
        <dbReference type="ARBA" id="ARBA00023015"/>
    </source>
</evidence>
<dbReference type="EMBL" id="BAABIQ010000008">
    <property type="protein sequence ID" value="GAA4787992.1"/>
    <property type="molecule type" value="Genomic_DNA"/>
</dbReference>
<keyword evidence="2" id="KW-0238">DNA-binding</keyword>
<dbReference type="Pfam" id="PF12833">
    <property type="entry name" value="HTH_18"/>
    <property type="match status" value="1"/>
</dbReference>
<evidence type="ECO:0000256" key="3">
    <source>
        <dbReference type="ARBA" id="ARBA00023163"/>
    </source>
</evidence>
<keyword evidence="6" id="KW-1185">Reference proteome</keyword>
<proteinExistence type="predicted"/>
<protein>
    <submittedName>
        <fullName evidence="5">AraC family transcriptional regulator</fullName>
    </submittedName>
</protein>
<dbReference type="RefSeq" id="WP_345231151.1">
    <property type="nucleotide sequence ID" value="NZ_BAABIQ010000008.1"/>
</dbReference>
<dbReference type="PANTHER" id="PTHR47893:SF1">
    <property type="entry name" value="REGULATORY PROTEIN PCHR"/>
    <property type="match status" value="1"/>
</dbReference>
<dbReference type="InterPro" id="IPR020449">
    <property type="entry name" value="Tscrpt_reg_AraC-type_HTH"/>
</dbReference>
<keyword evidence="3" id="KW-0804">Transcription</keyword>
<evidence type="ECO:0000256" key="2">
    <source>
        <dbReference type="ARBA" id="ARBA00023125"/>
    </source>
</evidence>
<dbReference type="Proteomes" id="UP001501411">
    <property type="component" value="Unassembled WGS sequence"/>
</dbReference>
<organism evidence="5 6">
    <name type="scientific">Olivibacter ginsenosidimutans</name>
    <dbReference type="NCBI Taxonomy" id="1176537"/>
    <lineage>
        <taxon>Bacteria</taxon>
        <taxon>Pseudomonadati</taxon>
        <taxon>Bacteroidota</taxon>
        <taxon>Sphingobacteriia</taxon>
        <taxon>Sphingobacteriales</taxon>
        <taxon>Sphingobacteriaceae</taxon>
        <taxon>Olivibacter</taxon>
    </lineage>
</organism>
<evidence type="ECO:0000313" key="5">
    <source>
        <dbReference type="EMBL" id="GAA4787992.1"/>
    </source>
</evidence>
<dbReference type="InterPro" id="IPR053142">
    <property type="entry name" value="PchR_regulatory_protein"/>
</dbReference>
<evidence type="ECO:0000313" key="6">
    <source>
        <dbReference type="Proteomes" id="UP001501411"/>
    </source>
</evidence>
<dbReference type="Gene3D" id="1.10.10.60">
    <property type="entry name" value="Homeodomain-like"/>
    <property type="match status" value="1"/>
</dbReference>
<evidence type="ECO:0000259" key="4">
    <source>
        <dbReference type="PROSITE" id="PS01124"/>
    </source>
</evidence>
<dbReference type="PANTHER" id="PTHR47893">
    <property type="entry name" value="REGULATORY PROTEIN PCHR"/>
    <property type="match status" value="1"/>
</dbReference>
<dbReference type="SUPFAM" id="SSF46689">
    <property type="entry name" value="Homeodomain-like"/>
    <property type="match status" value="1"/>
</dbReference>
<accession>A0ABP9B1M4</accession>
<dbReference type="SMART" id="SM00342">
    <property type="entry name" value="HTH_ARAC"/>
    <property type="match status" value="1"/>
</dbReference>
<feature type="domain" description="HTH araC/xylS-type" evidence="4">
    <location>
        <begin position="234"/>
        <end position="335"/>
    </location>
</feature>
<dbReference type="PROSITE" id="PS01124">
    <property type="entry name" value="HTH_ARAC_FAMILY_2"/>
    <property type="match status" value="1"/>
</dbReference>